<comment type="caution">
    <text evidence="1">The sequence shown here is derived from an EMBL/GenBank/DDBJ whole genome shotgun (WGS) entry which is preliminary data.</text>
</comment>
<reference evidence="2" key="1">
    <citation type="journal article" date="2018" name="BMC Genomics">
        <title>Genomic insights into host adaptation between the wheat stripe rust pathogen (Puccinia striiformis f. sp. tritici) and the barley stripe rust pathogen (Puccinia striiformis f. sp. hordei).</title>
        <authorList>
            <person name="Xia C."/>
            <person name="Wang M."/>
            <person name="Yin C."/>
            <person name="Cornejo O.E."/>
            <person name="Hulbert S.H."/>
            <person name="Chen X."/>
        </authorList>
    </citation>
    <scope>NUCLEOTIDE SEQUENCE [LARGE SCALE GENOMIC DNA]</scope>
    <source>
        <strain evidence="2">93-210</strain>
    </source>
</reference>
<accession>A0ACC0DYN3</accession>
<dbReference type="EMBL" id="CM045876">
    <property type="protein sequence ID" value="KAI7941949.1"/>
    <property type="molecule type" value="Genomic_DNA"/>
</dbReference>
<gene>
    <name evidence="1" type="ORF">MJO28_011976</name>
</gene>
<protein>
    <submittedName>
        <fullName evidence="1">Uncharacterized protein</fullName>
    </submittedName>
</protein>
<organism evidence="1 2">
    <name type="scientific">Puccinia striiformis f. sp. tritici</name>
    <dbReference type="NCBI Taxonomy" id="168172"/>
    <lineage>
        <taxon>Eukaryota</taxon>
        <taxon>Fungi</taxon>
        <taxon>Dikarya</taxon>
        <taxon>Basidiomycota</taxon>
        <taxon>Pucciniomycotina</taxon>
        <taxon>Pucciniomycetes</taxon>
        <taxon>Pucciniales</taxon>
        <taxon>Pucciniaceae</taxon>
        <taxon>Puccinia</taxon>
    </lineage>
</organism>
<reference evidence="1 2" key="3">
    <citation type="journal article" date="2022" name="Microbiol. Spectr.">
        <title>Folding features and dynamics of 3D genome architecture in plant fungal pathogens.</title>
        <authorList>
            <person name="Xia C."/>
        </authorList>
    </citation>
    <scope>NUCLEOTIDE SEQUENCE [LARGE SCALE GENOMIC DNA]</scope>
    <source>
        <strain evidence="1 2">93-210</strain>
    </source>
</reference>
<sequence>MVKHRRHVPNGKKFFNADNLSGCTIIIGRYYLCWKSRRQLSFQYPKRETLVTNTDNDYFIFTIQCPV</sequence>
<dbReference type="Proteomes" id="UP001060170">
    <property type="component" value="Chromosome 12"/>
</dbReference>
<reference evidence="2" key="2">
    <citation type="journal article" date="2018" name="Mol. Plant Microbe Interact.">
        <title>Genome sequence resources for the wheat stripe rust pathogen (Puccinia striiformis f. sp. tritici) and the barley stripe rust pathogen (Puccinia striiformis f. sp. hordei).</title>
        <authorList>
            <person name="Xia C."/>
            <person name="Wang M."/>
            <person name="Yin C."/>
            <person name="Cornejo O.E."/>
            <person name="Hulbert S.H."/>
            <person name="Chen X."/>
        </authorList>
    </citation>
    <scope>NUCLEOTIDE SEQUENCE [LARGE SCALE GENOMIC DNA]</scope>
    <source>
        <strain evidence="2">93-210</strain>
    </source>
</reference>
<keyword evidence="2" id="KW-1185">Reference proteome</keyword>
<name>A0ACC0DYN3_9BASI</name>
<evidence type="ECO:0000313" key="2">
    <source>
        <dbReference type="Proteomes" id="UP001060170"/>
    </source>
</evidence>
<evidence type="ECO:0000313" key="1">
    <source>
        <dbReference type="EMBL" id="KAI7941949.1"/>
    </source>
</evidence>
<proteinExistence type="predicted"/>